<organism evidence="1">
    <name type="scientific">marine sediment metagenome</name>
    <dbReference type="NCBI Taxonomy" id="412755"/>
    <lineage>
        <taxon>unclassified sequences</taxon>
        <taxon>metagenomes</taxon>
        <taxon>ecological metagenomes</taxon>
    </lineage>
</organism>
<reference evidence="1" key="1">
    <citation type="journal article" date="2014" name="Front. Microbiol.">
        <title>High frequency of phylogenetically diverse reductive dehalogenase-homologous genes in deep subseafloor sedimentary metagenomes.</title>
        <authorList>
            <person name="Kawai M."/>
            <person name="Futagami T."/>
            <person name="Toyoda A."/>
            <person name="Takaki Y."/>
            <person name="Nishi S."/>
            <person name="Hori S."/>
            <person name="Arai W."/>
            <person name="Tsubouchi T."/>
            <person name="Morono Y."/>
            <person name="Uchiyama I."/>
            <person name="Ito T."/>
            <person name="Fujiyama A."/>
            <person name="Inagaki F."/>
            <person name="Takami H."/>
        </authorList>
    </citation>
    <scope>NUCLEOTIDE SEQUENCE</scope>
    <source>
        <strain evidence="1">Expedition CK06-06</strain>
    </source>
</reference>
<dbReference type="EMBL" id="BARS01019953">
    <property type="protein sequence ID" value="GAF96526.1"/>
    <property type="molecule type" value="Genomic_DNA"/>
</dbReference>
<dbReference type="AlphaFoldDB" id="X0UB27"/>
<protein>
    <submittedName>
        <fullName evidence="1">Uncharacterized protein</fullName>
    </submittedName>
</protein>
<gene>
    <name evidence="1" type="ORF">S01H1_32242</name>
</gene>
<evidence type="ECO:0000313" key="1">
    <source>
        <dbReference type="EMBL" id="GAF96526.1"/>
    </source>
</evidence>
<accession>X0UB27</accession>
<comment type="caution">
    <text evidence="1">The sequence shown here is derived from an EMBL/GenBank/DDBJ whole genome shotgun (WGS) entry which is preliminary data.</text>
</comment>
<sequence length="161" mass="17353">MTVGEGTTTYTVGSIMDRLFQTYLTPPDDQYAQVRLGTAITSTTVETILLGGFTIPEDEALLRQGSILEVDQELMRVVTYDAVAGSVLVTRGEYGTVPAVHTVPKLMNLNPPYTRASVFESVADNIIVLFPKLFTVNTAYLGSVAGSVYPVNDDLAVEVVS</sequence>
<proteinExistence type="predicted"/>
<name>X0UB27_9ZZZZ</name>
<feature type="non-terminal residue" evidence="1">
    <location>
        <position position="161"/>
    </location>
</feature>